<evidence type="ECO:0000256" key="1">
    <source>
        <dbReference type="ARBA" id="ARBA00022603"/>
    </source>
</evidence>
<dbReference type="Pfam" id="PF05175">
    <property type="entry name" value="MTS"/>
    <property type="match status" value="1"/>
</dbReference>
<keyword evidence="5" id="KW-1185">Reference proteome</keyword>
<dbReference type="RefSeq" id="WP_069645983.1">
    <property type="nucleotide sequence ID" value="NZ_MIJZ01000012.1"/>
</dbReference>
<gene>
    <name evidence="4" type="ORF">BCR21_07915</name>
</gene>
<evidence type="ECO:0000313" key="5">
    <source>
        <dbReference type="Proteomes" id="UP000094068"/>
    </source>
</evidence>
<dbReference type="InterPro" id="IPR029063">
    <property type="entry name" value="SAM-dependent_MTases_sf"/>
</dbReference>
<dbReference type="STRING" id="903984.BCR21_07915"/>
<keyword evidence="1 4" id="KW-0489">Methyltransferase</keyword>
<proteinExistence type="predicted"/>
<dbReference type="Gene3D" id="3.40.50.150">
    <property type="entry name" value="Vaccinia Virus protein VP39"/>
    <property type="match status" value="1"/>
</dbReference>
<dbReference type="InterPro" id="IPR046977">
    <property type="entry name" value="RsmC/RlmG"/>
</dbReference>
<evidence type="ECO:0000313" key="4">
    <source>
        <dbReference type="EMBL" id="OEG12154.1"/>
    </source>
</evidence>
<dbReference type="EMBL" id="MIJZ01000012">
    <property type="protein sequence ID" value="OEG12154.1"/>
    <property type="molecule type" value="Genomic_DNA"/>
</dbReference>
<evidence type="ECO:0000256" key="2">
    <source>
        <dbReference type="ARBA" id="ARBA00022679"/>
    </source>
</evidence>
<dbReference type="OrthoDB" id="9764961at2"/>
<dbReference type="SUPFAM" id="SSF53335">
    <property type="entry name" value="S-adenosyl-L-methionine-dependent methyltransferases"/>
    <property type="match status" value="1"/>
</dbReference>
<reference evidence="5" key="1">
    <citation type="submission" date="2016-09" db="EMBL/GenBank/DDBJ databases">
        <authorList>
            <person name="Gulvik C.A."/>
        </authorList>
    </citation>
    <scope>NUCLEOTIDE SEQUENCE [LARGE SCALE GENOMIC DNA]</scope>
    <source>
        <strain evidence="5">DSM 23328</strain>
    </source>
</reference>
<dbReference type="Proteomes" id="UP000094068">
    <property type="component" value="Unassembled WGS sequence"/>
</dbReference>
<comment type="caution">
    <text evidence="4">The sequence shown here is derived from an EMBL/GenBank/DDBJ whole genome shotgun (WGS) entry which is preliminary data.</text>
</comment>
<keyword evidence="2 4" id="KW-0808">Transferase</keyword>
<accession>A0A1E5GHF5</accession>
<organism evidence="4 5">
    <name type="scientific">Enterococcus ureasiticus</name>
    <dbReference type="NCBI Taxonomy" id="903984"/>
    <lineage>
        <taxon>Bacteria</taxon>
        <taxon>Bacillati</taxon>
        <taxon>Bacillota</taxon>
        <taxon>Bacilli</taxon>
        <taxon>Lactobacillales</taxon>
        <taxon>Enterococcaceae</taxon>
        <taxon>Enterococcus</taxon>
    </lineage>
</organism>
<protein>
    <submittedName>
        <fullName evidence="4">Methyltransferase</fullName>
    </submittedName>
</protein>
<dbReference type="CDD" id="cd02440">
    <property type="entry name" value="AdoMet_MTases"/>
    <property type="match status" value="1"/>
</dbReference>
<evidence type="ECO:0000259" key="3">
    <source>
        <dbReference type="Pfam" id="PF05175"/>
    </source>
</evidence>
<name>A0A1E5GHF5_9ENTE</name>
<dbReference type="PANTHER" id="PTHR47816">
    <property type="entry name" value="RIBOSOMAL RNA SMALL SUBUNIT METHYLTRANSFERASE C"/>
    <property type="match status" value="1"/>
</dbReference>
<dbReference type="InterPro" id="IPR007848">
    <property type="entry name" value="Small_mtfrase_dom"/>
</dbReference>
<dbReference type="GO" id="GO:0032259">
    <property type="term" value="P:methylation"/>
    <property type="evidence" value="ECO:0007669"/>
    <property type="project" value="UniProtKB-KW"/>
</dbReference>
<dbReference type="GO" id="GO:0008757">
    <property type="term" value="F:S-adenosylmethionine-dependent methyltransferase activity"/>
    <property type="evidence" value="ECO:0007669"/>
    <property type="project" value="InterPro"/>
</dbReference>
<sequence length="201" mass="22407">MTNHYYTENPDLAHDLEQWSFELRGKKFQFLTDSGVFSRNTVDFGSRVLIDAFDWEELPEGKLLDVGCGYGPIGLTLATFSGRTVEMIDVNQRAVALAQENAKKNRVENVDIHTSNIYADVHEKQYAAIISNPPIRAGKKVVHEILSEAHPRLLVGGTLTVVIQKKQGAPSAEKKMEAVFGNVEIVTKDKGYYILKSVKEA</sequence>
<dbReference type="AlphaFoldDB" id="A0A1E5GHF5"/>
<feature type="domain" description="Methyltransferase small" evidence="3">
    <location>
        <begin position="28"/>
        <end position="196"/>
    </location>
</feature>
<dbReference type="PANTHER" id="PTHR47816:SF4">
    <property type="entry name" value="RIBOSOMAL RNA SMALL SUBUNIT METHYLTRANSFERASE C"/>
    <property type="match status" value="1"/>
</dbReference>